<dbReference type="Proteomes" id="UP000015103">
    <property type="component" value="Unassembled WGS sequence"/>
</dbReference>
<dbReference type="HOGENOM" id="CLU_2339552_0_0_1"/>
<dbReference type="EMBL" id="ACPB03038951">
    <property type="status" value="NOT_ANNOTATED_CDS"/>
    <property type="molecule type" value="Genomic_DNA"/>
</dbReference>
<dbReference type="EnsemblMetazoa" id="RPRC004421-RA">
    <property type="protein sequence ID" value="RPRC004421-PA"/>
    <property type="gene ID" value="RPRC004421"/>
</dbReference>
<accession>T1HK48</accession>
<evidence type="ECO:0000313" key="1">
    <source>
        <dbReference type="EnsemblMetazoa" id="RPRC004421-PA"/>
    </source>
</evidence>
<sequence>MSEIEKVLNAINALKGSVEGNIKKTEEIKDMLVATNKKLEGMEKEIKTTKRDCKELMKLNKTQSRKIKVLDREIRVKNLVLYGLQVDPDNDMSSEILK</sequence>
<name>T1HK48_RHOPR</name>
<organism evidence="1 2">
    <name type="scientific">Rhodnius prolixus</name>
    <name type="common">Triatomid bug</name>
    <dbReference type="NCBI Taxonomy" id="13249"/>
    <lineage>
        <taxon>Eukaryota</taxon>
        <taxon>Metazoa</taxon>
        <taxon>Ecdysozoa</taxon>
        <taxon>Arthropoda</taxon>
        <taxon>Hexapoda</taxon>
        <taxon>Insecta</taxon>
        <taxon>Pterygota</taxon>
        <taxon>Neoptera</taxon>
        <taxon>Paraneoptera</taxon>
        <taxon>Hemiptera</taxon>
        <taxon>Heteroptera</taxon>
        <taxon>Panheteroptera</taxon>
        <taxon>Cimicomorpha</taxon>
        <taxon>Reduviidae</taxon>
        <taxon>Triatominae</taxon>
        <taxon>Rhodnius</taxon>
    </lineage>
</organism>
<proteinExistence type="predicted"/>
<dbReference type="AlphaFoldDB" id="T1HK48"/>
<evidence type="ECO:0000313" key="2">
    <source>
        <dbReference type="Proteomes" id="UP000015103"/>
    </source>
</evidence>
<dbReference type="VEuPathDB" id="VectorBase:RPRC004421"/>
<keyword evidence="2" id="KW-1185">Reference proteome</keyword>
<dbReference type="InParanoid" id="T1HK48"/>
<reference evidence="1" key="1">
    <citation type="submission" date="2015-05" db="UniProtKB">
        <authorList>
            <consortium name="EnsemblMetazoa"/>
        </authorList>
    </citation>
    <scope>IDENTIFICATION</scope>
</reference>
<protein>
    <submittedName>
        <fullName evidence="1">Uncharacterized protein</fullName>
    </submittedName>
</protein>